<dbReference type="InterPro" id="IPR002068">
    <property type="entry name" value="A-crystallin/Hsp20_dom"/>
</dbReference>
<evidence type="ECO:0000313" key="6">
    <source>
        <dbReference type="Proteomes" id="UP000023152"/>
    </source>
</evidence>
<organism evidence="5 6">
    <name type="scientific">Reticulomyxa filosa</name>
    <dbReference type="NCBI Taxonomy" id="46433"/>
    <lineage>
        <taxon>Eukaryota</taxon>
        <taxon>Sar</taxon>
        <taxon>Rhizaria</taxon>
        <taxon>Retaria</taxon>
        <taxon>Foraminifera</taxon>
        <taxon>Monothalamids</taxon>
        <taxon>Reticulomyxidae</taxon>
        <taxon>Reticulomyxa</taxon>
    </lineage>
</organism>
<dbReference type="CDD" id="cd06471">
    <property type="entry name" value="ACD_LpsHSP_like"/>
    <property type="match status" value="1"/>
</dbReference>
<dbReference type="Proteomes" id="UP000023152">
    <property type="component" value="Unassembled WGS sequence"/>
</dbReference>
<feature type="domain" description="SHSP" evidence="4">
    <location>
        <begin position="81"/>
        <end position="201"/>
    </location>
</feature>
<dbReference type="Gene3D" id="2.60.40.790">
    <property type="match status" value="1"/>
</dbReference>
<dbReference type="OrthoDB" id="1431247at2759"/>
<keyword evidence="6" id="KW-1185">Reference proteome</keyword>
<evidence type="ECO:0000256" key="1">
    <source>
        <dbReference type="ARBA" id="ARBA00023016"/>
    </source>
</evidence>
<protein>
    <submittedName>
        <fullName evidence="5">HSP20 family protein</fullName>
    </submittedName>
</protein>
<dbReference type="AlphaFoldDB" id="X6NU91"/>
<dbReference type="PROSITE" id="PS01031">
    <property type="entry name" value="SHSP"/>
    <property type="match status" value="1"/>
</dbReference>
<accession>X6NU91</accession>
<dbReference type="InterPro" id="IPR008978">
    <property type="entry name" value="HSP20-like_chaperone"/>
</dbReference>
<dbReference type="Pfam" id="PF00011">
    <property type="entry name" value="HSP20"/>
    <property type="match status" value="1"/>
</dbReference>
<proteinExistence type="inferred from homology"/>
<gene>
    <name evidence="5" type="ORF">RFI_07258</name>
</gene>
<name>X6NU91_RETFI</name>
<dbReference type="OMA" id="HRKERYH"/>
<evidence type="ECO:0000256" key="3">
    <source>
        <dbReference type="RuleBase" id="RU003616"/>
    </source>
</evidence>
<sequence>MKFNLLLRRACVHKGYHVPPYCARGLAIIRPNKGTGKEQSKESLVAPSQERRDLFGPFDHPLLRHFDYPNLFRHNFFENWPENFSKFPSMSTDVIEKDSEYKISCDLPGVDKKDIKITFYWTGNVLEISGERKEFKEEKDTNQTIHRKERYHGNFVRQLVLPDDVAKDLSGIAAKFENGVLNVSIPKQRPTSKGHVTVDVQ</sequence>
<comment type="caution">
    <text evidence="5">The sequence shown here is derived from an EMBL/GenBank/DDBJ whole genome shotgun (WGS) entry which is preliminary data.</text>
</comment>
<comment type="similarity">
    <text evidence="2 3">Belongs to the small heat shock protein (HSP20) family.</text>
</comment>
<dbReference type="SUPFAM" id="SSF49764">
    <property type="entry name" value="HSP20-like chaperones"/>
    <property type="match status" value="1"/>
</dbReference>
<dbReference type="PANTHER" id="PTHR11527">
    <property type="entry name" value="HEAT-SHOCK PROTEIN 20 FAMILY MEMBER"/>
    <property type="match status" value="1"/>
</dbReference>
<evidence type="ECO:0000256" key="2">
    <source>
        <dbReference type="PROSITE-ProRule" id="PRU00285"/>
    </source>
</evidence>
<dbReference type="InterPro" id="IPR031107">
    <property type="entry name" value="Small_HSP"/>
</dbReference>
<dbReference type="EMBL" id="ASPP01005800">
    <property type="protein sequence ID" value="ETO29860.1"/>
    <property type="molecule type" value="Genomic_DNA"/>
</dbReference>
<evidence type="ECO:0000313" key="5">
    <source>
        <dbReference type="EMBL" id="ETO29860.1"/>
    </source>
</evidence>
<keyword evidence="1" id="KW-0346">Stress response</keyword>
<evidence type="ECO:0000259" key="4">
    <source>
        <dbReference type="PROSITE" id="PS01031"/>
    </source>
</evidence>
<reference evidence="5 6" key="1">
    <citation type="journal article" date="2013" name="Curr. Biol.">
        <title>The Genome of the Foraminiferan Reticulomyxa filosa.</title>
        <authorList>
            <person name="Glockner G."/>
            <person name="Hulsmann N."/>
            <person name="Schleicher M."/>
            <person name="Noegel A.A."/>
            <person name="Eichinger L."/>
            <person name="Gallinger C."/>
            <person name="Pawlowski J."/>
            <person name="Sierra R."/>
            <person name="Euteneuer U."/>
            <person name="Pillet L."/>
            <person name="Moustafa A."/>
            <person name="Platzer M."/>
            <person name="Groth M."/>
            <person name="Szafranski K."/>
            <person name="Schliwa M."/>
        </authorList>
    </citation>
    <scope>NUCLEOTIDE SEQUENCE [LARGE SCALE GENOMIC DNA]</scope>
</reference>